<keyword evidence="1" id="KW-0472">Membrane</keyword>
<keyword evidence="1" id="KW-1133">Transmembrane helix</keyword>
<comment type="caution">
    <text evidence="2">The sequence shown here is derived from an EMBL/GenBank/DDBJ whole genome shotgun (WGS) entry which is preliminary data.</text>
</comment>
<evidence type="ECO:0000313" key="2">
    <source>
        <dbReference type="EMBL" id="MBF4766657.1"/>
    </source>
</evidence>
<protein>
    <submittedName>
        <fullName evidence="2">DUF998 domain-containing protein</fullName>
    </submittedName>
</protein>
<feature type="transmembrane region" description="Helical" evidence="1">
    <location>
        <begin position="121"/>
        <end position="138"/>
    </location>
</feature>
<organism evidence="2 3">
    <name type="scientific">Nocardioides agariphilus</name>
    <dbReference type="NCBI Taxonomy" id="433664"/>
    <lineage>
        <taxon>Bacteria</taxon>
        <taxon>Bacillati</taxon>
        <taxon>Actinomycetota</taxon>
        <taxon>Actinomycetes</taxon>
        <taxon>Propionibacteriales</taxon>
        <taxon>Nocardioidaceae</taxon>
        <taxon>Nocardioides</taxon>
    </lineage>
</organism>
<sequence length="217" mass="22704">MSPMSSRQLATAACACVAVFPAVVVSLNLIQHVTYDPKVQAISELALGRGGALMVVAFLSLGSGIALLARLLGRTCTRGRVTRWMLYVAAVLAGPMSAFFHTDLTGQPATTHGTIHNDAGLAAFLIILISMYAASGLFRRETIWRGFAAPTLVWAVAATGSFFLIPALPAHFGLAQRVFVATFISWLLAASAYARRVAPPAEDATLTGAPASGSSRG</sequence>
<dbReference type="RefSeq" id="WP_194694810.1">
    <property type="nucleotide sequence ID" value="NZ_JADKPO010000002.1"/>
</dbReference>
<feature type="transmembrane region" description="Helical" evidence="1">
    <location>
        <begin position="84"/>
        <end position="101"/>
    </location>
</feature>
<gene>
    <name evidence="2" type="ORF">ISU10_02615</name>
</gene>
<proteinExistence type="predicted"/>
<keyword evidence="1" id="KW-0812">Transmembrane</keyword>
<evidence type="ECO:0000256" key="1">
    <source>
        <dbReference type="SAM" id="Phobius"/>
    </source>
</evidence>
<evidence type="ECO:0000313" key="3">
    <source>
        <dbReference type="Proteomes" id="UP000660668"/>
    </source>
</evidence>
<reference evidence="2" key="1">
    <citation type="submission" date="2020-11" db="EMBL/GenBank/DDBJ databases">
        <title>Nocardioides cynanchi sp. nov., isolated from soil of rhizosphere of Cynanchum wilfordii.</title>
        <authorList>
            <person name="Lee J.-S."/>
            <person name="Suh M.K."/>
            <person name="Kim J.-S."/>
        </authorList>
    </citation>
    <scope>NUCLEOTIDE SEQUENCE</scope>
    <source>
        <strain evidence="2">KCTC 19276</strain>
    </source>
</reference>
<dbReference type="InterPro" id="IPR009339">
    <property type="entry name" value="DUF998"/>
</dbReference>
<dbReference type="AlphaFoldDB" id="A0A930VLC5"/>
<feature type="transmembrane region" description="Helical" evidence="1">
    <location>
        <begin position="147"/>
        <end position="168"/>
    </location>
</feature>
<feature type="transmembrane region" description="Helical" evidence="1">
    <location>
        <begin position="174"/>
        <end position="194"/>
    </location>
</feature>
<dbReference type="EMBL" id="JADKPO010000002">
    <property type="protein sequence ID" value="MBF4766657.1"/>
    <property type="molecule type" value="Genomic_DNA"/>
</dbReference>
<accession>A0A930VLC5</accession>
<name>A0A930VLC5_9ACTN</name>
<dbReference type="Pfam" id="PF06197">
    <property type="entry name" value="DUF998"/>
    <property type="match status" value="1"/>
</dbReference>
<feature type="transmembrane region" description="Helical" evidence="1">
    <location>
        <begin position="50"/>
        <end position="72"/>
    </location>
</feature>
<keyword evidence="3" id="KW-1185">Reference proteome</keyword>
<dbReference type="Proteomes" id="UP000660668">
    <property type="component" value="Unassembled WGS sequence"/>
</dbReference>